<keyword evidence="2" id="KW-1185">Reference proteome</keyword>
<organism evidence="1 2">
    <name type="scientific">Virgibacillus kekensis</name>
    <dbReference type="NCBI Taxonomy" id="202261"/>
    <lineage>
        <taxon>Bacteria</taxon>
        <taxon>Bacillati</taxon>
        <taxon>Bacillota</taxon>
        <taxon>Bacilli</taxon>
        <taxon>Bacillales</taxon>
        <taxon>Bacillaceae</taxon>
        <taxon>Virgibacillus</taxon>
    </lineage>
</organism>
<proteinExistence type="predicted"/>
<reference evidence="2" key="1">
    <citation type="journal article" date="2019" name="Int. J. Syst. Evol. Microbiol.">
        <title>The Global Catalogue of Microorganisms (GCM) 10K type strain sequencing project: providing services to taxonomists for standard genome sequencing and annotation.</title>
        <authorList>
            <consortium name="The Broad Institute Genomics Platform"/>
            <consortium name="The Broad Institute Genome Sequencing Center for Infectious Disease"/>
            <person name="Wu L."/>
            <person name="Ma J."/>
        </authorList>
    </citation>
    <scope>NUCLEOTIDE SEQUENCE [LARGE SCALE GENOMIC DNA]</scope>
    <source>
        <strain evidence="2">CGMCC 4.7426</strain>
    </source>
</reference>
<gene>
    <name evidence="1" type="primary">remB</name>
    <name evidence="1" type="ORF">ACFO3D_09735</name>
</gene>
<dbReference type="Pfam" id="PF04025">
    <property type="entry name" value="RemA-like"/>
    <property type="match status" value="1"/>
</dbReference>
<protein>
    <submittedName>
        <fullName evidence="1">Extracellular matrix regulator RemB</fullName>
    </submittedName>
</protein>
<dbReference type="EMBL" id="JBHSFU010000004">
    <property type="protein sequence ID" value="MFC4558492.1"/>
    <property type="molecule type" value="Genomic_DNA"/>
</dbReference>
<evidence type="ECO:0000313" key="2">
    <source>
        <dbReference type="Proteomes" id="UP001595989"/>
    </source>
</evidence>
<evidence type="ECO:0000313" key="1">
    <source>
        <dbReference type="EMBL" id="MFC4558492.1"/>
    </source>
</evidence>
<dbReference type="RefSeq" id="WP_390295272.1">
    <property type="nucleotide sequence ID" value="NZ_JBHSFU010000004.1"/>
</dbReference>
<sequence>MFIHIGNDNVIRSEDVISIIDRNVITSSSIMEEMMENAAKQKIVVSPVDEAKSVVITNQKIYYSSLSVSTLKKRASMISTISKLDDFSDELE</sequence>
<accession>A0ABV9DJC4</accession>
<name>A0ABV9DJC4_9BACI</name>
<dbReference type="NCBIfam" id="NF046065">
    <property type="entry name" value="MtxRegRemB"/>
    <property type="match status" value="1"/>
</dbReference>
<dbReference type="Proteomes" id="UP001595989">
    <property type="component" value="Unassembled WGS sequence"/>
</dbReference>
<dbReference type="InterPro" id="IPR007169">
    <property type="entry name" value="RemA-like"/>
</dbReference>
<comment type="caution">
    <text evidence="1">The sequence shown here is derived from an EMBL/GenBank/DDBJ whole genome shotgun (WGS) entry which is preliminary data.</text>
</comment>